<dbReference type="EMBL" id="JACHGY010000001">
    <property type="protein sequence ID" value="MBB6428698.1"/>
    <property type="molecule type" value="Genomic_DNA"/>
</dbReference>
<evidence type="ECO:0000313" key="2">
    <source>
        <dbReference type="Proteomes" id="UP000541810"/>
    </source>
</evidence>
<sequence>MSYLELLLRWLINRLLPQAEDGFPVIASVEAPGLRWRPAPAACLAVVSQDARWAKFNRPPKRCRAHR</sequence>
<name>A0A7X0H422_9BACT</name>
<comment type="caution">
    <text evidence="1">The sequence shown here is derived from an EMBL/GenBank/DDBJ whole genome shotgun (WGS) entry which is preliminary data.</text>
</comment>
<dbReference type="Proteomes" id="UP000541810">
    <property type="component" value="Unassembled WGS sequence"/>
</dbReference>
<evidence type="ECO:0000313" key="1">
    <source>
        <dbReference type="EMBL" id="MBB6428698.1"/>
    </source>
</evidence>
<accession>A0A7X0H422</accession>
<gene>
    <name evidence="1" type="ORF">HNQ40_000504</name>
</gene>
<dbReference type="RefSeq" id="WP_184676069.1">
    <property type="nucleotide sequence ID" value="NZ_JACHGY010000001.1"/>
</dbReference>
<proteinExistence type="predicted"/>
<protein>
    <submittedName>
        <fullName evidence="1">Uncharacterized protein</fullName>
    </submittedName>
</protein>
<reference evidence="1 2" key="1">
    <citation type="submission" date="2020-08" db="EMBL/GenBank/DDBJ databases">
        <title>Genomic Encyclopedia of Type Strains, Phase IV (KMG-IV): sequencing the most valuable type-strain genomes for metagenomic binning, comparative biology and taxonomic classification.</title>
        <authorList>
            <person name="Goeker M."/>
        </authorList>
    </citation>
    <scope>NUCLEOTIDE SEQUENCE [LARGE SCALE GENOMIC DNA]</scope>
    <source>
        <strain evidence="1 2">DSM 103725</strain>
    </source>
</reference>
<dbReference type="AlphaFoldDB" id="A0A7X0H422"/>
<keyword evidence="2" id="KW-1185">Reference proteome</keyword>
<organism evidence="1 2">
    <name type="scientific">Algisphaera agarilytica</name>
    <dbReference type="NCBI Taxonomy" id="1385975"/>
    <lineage>
        <taxon>Bacteria</taxon>
        <taxon>Pseudomonadati</taxon>
        <taxon>Planctomycetota</taxon>
        <taxon>Phycisphaerae</taxon>
        <taxon>Phycisphaerales</taxon>
        <taxon>Phycisphaeraceae</taxon>
        <taxon>Algisphaera</taxon>
    </lineage>
</organism>